<dbReference type="InterPro" id="IPR044859">
    <property type="entry name" value="Allene_oxi_cyc_Dirigent"/>
</dbReference>
<dbReference type="Gene3D" id="2.40.480.10">
    <property type="entry name" value="Allene oxide cyclase-like"/>
    <property type="match status" value="1"/>
</dbReference>
<comment type="similarity">
    <text evidence="1 4">Belongs to the plant dirigent protein family.</text>
</comment>
<dbReference type="Pfam" id="PF03018">
    <property type="entry name" value="Dirigent"/>
    <property type="match status" value="1"/>
</dbReference>
<comment type="subunit">
    <text evidence="2 4">Homodimer.</text>
</comment>
<dbReference type="GO" id="GO:0048046">
    <property type="term" value="C:apoplast"/>
    <property type="evidence" value="ECO:0007669"/>
    <property type="project" value="UniProtKB-SubCell"/>
</dbReference>
<dbReference type="EMBL" id="OZ075127">
    <property type="protein sequence ID" value="CAL4950735.1"/>
    <property type="molecule type" value="Genomic_DNA"/>
</dbReference>
<accession>A0ABC8Z242</accession>
<dbReference type="InterPro" id="IPR004265">
    <property type="entry name" value="Dirigent"/>
</dbReference>
<comment type="subcellular location">
    <subcellularLocation>
        <location evidence="4">Secreted</location>
        <location evidence="4">Extracellular space</location>
        <location evidence="4">Apoplast</location>
    </subcellularLocation>
</comment>
<sequence>MMASSIANRLLLLLAAAMALTTLLAPSVLAWRRPMLARRRPMRVKVYVQEYLGDGPETTEKVLVRGPGPANPTLYPPNNLFGDTLVMDNLATKSLDNTSAPVGRLYGTYMVSSMNHPVHVVSFTLLLTTQPYNGSTIVMGGIDDSSPVLEHALEHAVIGGTGAFRGAQGHVVGKLVKVYSPTHVVMELDVYASVPVPWTQAEEVPASPLIIDH</sequence>
<dbReference type="AlphaFoldDB" id="A0ABC8Z242"/>
<feature type="chain" id="PRO_5044535269" description="Dirigent protein" evidence="4">
    <location>
        <begin position="31"/>
        <end position="213"/>
    </location>
</feature>
<proteinExistence type="inferred from homology"/>
<evidence type="ECO:0000256" key="4">
    <source>
        <dbReference type="RuleBase" id="RU363099"/>
    </source>
</evidence>
<dbReference type="PANTHER" id="PTHR21495">
    <property type="entry name" value="NUCLEOPORIN-RELATED"/>
    <property type="match status" value="1"/>
</dbReference>
<feature type="signal peptide" evidence="4">
    <location>
        <begin position="1"/>
        <end position="30"/>
    </location>
</feature>
<comment type="function">
    <text evidence="4">Dirigent proteins impart stereoselectivity on the phenoxy radical-coupling reaction, yielding optically active lignans from two molecules of coniferyl alcohol in the biosynthesis of lignans, flavonolignans, and alkaloids and thus plays a central role in plant secondary metabolism.</text>
</comment>
<protein>
    <recommendedName>
        <fullName evidence="4">Dirigent protein</fullName>
    </recommendedName>
</protein>
<evidence type="ECO:0000256" key="2">
    <source>
        <dbReference type="ARBA" id="ARBA00011738"/>
    </source>
</evidence>
<organism evidence="5 6">
    <name type="scientific">Urochloa decumbens</name>
    <dbReference type="NCBI Taxonomy" id="240449"/>
    <lineage>
        <taxon>Eukaryota</taxon>
        <taxon>Viridiplantae</taxon>
        <taxon>Streptophyta</taxon>
        <taxon>Embryophyta</taxon>
        <taxon>Tracheophyta</taxon>
        <taxon>Spermatophyta</taxon>
        <taxon>Magnoliopsida</taxon>
        <taxon>Liliopsida</taxon>
        <taxon>Poales</taxon>
        <taxon>Poaceae</taxon>
        <taxon>PACMAD clade</taxon>
        <taxon>Panicoideae</taxon>
        <taxon>Panicodae</taxon>
        <taxon>Paniceae</taxon>
        <taxon>Melinidinae</taxon>
        <taxon>Urochloa</taxon>
    </lineage>
</organism>
<keyword evidence="3 4" id="KW-0964">Secreted</keyword>
<evidence type="ECO:0000256" key="1">
    <source>
        <dbReference type="ARBA" id="ARBA00010746"/>
    </source>
</evidence>
<gene>
    <name evidence="5" type="ORF">URODEC1_LOCUS38557</name>
</gene>
<name>A0ABC8Z242_9POAL</name>
<keyword evidence="6" id="KW-1185">Reference proteome</keyword>
<evidence type="ECO:0000313" key="5">
    <source>
        <dbReference type="EMBL" id="CAL4950735.1"/>
    </source>
</evidence>
<dbReference type="GO" id="GO:0009699">
    <property type="term" value="P:phenylpropanoid biosynthetic process"/>
    <property type="evidence" value="ECO:0007669"/>
    <property type="project" value="UniProtKB-ARBA"/>
</dbReference>
<evidence type="ECO:0000256" key="3">
    <source>
        <dbReference type="ARBA" id="ARBA00022525"/>
    </source>
</evidence>
<reference evidence="5" key="1">
    <citation type="submission" date="2024-10" db="EMBL/GenBank/DDBJ databases">
        <authorList>
            <person name="Ryan C."/>
        </authorList>
    </citation>
    <scope>NUCLEOTIDE SEQUENCE [LARGE SCALE GENOMIC DNA]</scope>
</reference>
<dbReference type="Proteomes" id="UP001497457">
    <property type="component" value="Chromosome 17b"/>
</dbReference>
<evidence type="ECO:0000313" key="6">
    <source>
        <dbReference type="Proteomes" id="UP001497457"/>
    </source>
</evidence>
<keyword evidence="4" id="KW-0732">Signal</keyword>
<keyword evidence="4" id="KW-0052">Apoplast</keyword>